<dbReference type="InterPro" id="IPR001128">
    <property type="entry name" value="Cyt_P450"/>
</dbReference>
<evidence type="ECO:0000256" key="1">
    <source>
        <dbReference type="ARBA" id="ARBA00010617"/>
    </source>
</evidence>
<dbReference type="SUPFAM" id="SSF48264">
    <property type="entry name" value="Cytochrome P450"/>
    <property type="match status" value="1"/>
</dbReference>
<evidence type="ECO:0000313" key="5">
    <source>
        <dbReference type="Proteomes" id="UP000035680"/>
    </source>
</evidence>
<evidence type="ECO:0000256" key="4">
    <source>
        <dbReference type="ARBA" id="ARBA00023033"/>
    </source>
</evidence>
<dbReference type="PANTHER" id="PTHR24300:SF375">
    <property type="entry name" value="CYTOCHROME P450 FAMILY"/>
    <property type="match status" value="1"/>
</dbReference>
<evidence type="ECO:0000256" key="3">
    <source>
        <dbReference type="ARBA" id="ARBA00023004"/>
    </source>
</evidence>
<dbReference type="Pfam" id="PF00067">
    <property type="entry name" value="p450"/>
    <property type="match status" value="1"/>
</dbReference>
<protein>
    <submittedName>
        <fullName evidence="6">Uncharacterized protein</fullName>
    </submittedName>
</protein>
<keyword evidence="2" id="KW-0479">Metal-binding</keyword>
<reference evidence="5" key="1">
    <citation type="submission" date="2014-07" db="EMBL/GenBank/DDBJ databases">
        <authorList>
            <person name="Martin A.A"/>
            <person name="De Silva N."/>
        </authorList>
    </citation>
    <scope>NUCLEOTIDE SEQUENCE</scope>
</reference>
<reference evidence="6" key="2">
    <citation type="submission" date="2015-08" db="UniProtKB">
        <authorList>
            <consortium name="WormBaseParasite"/>
        </authorList>
    </citation>
    <scope>IDENTIFICATION</scope>
</reference>
<dbReference type="GO" id="GO:0006805">
    <property type="term" value="P:xenobiotic metabolic process"/>
    <property type="evidence" value="ECO:0007669"/>
    <property type="project" value="TreeGrafter"/>
</dbReference>
<dbReference type="InterPro" id="IPR050182">
    <property type="entry name" value="Cytochrome_P450_fam2"/>
</dbReference>
<proteinExistence type="inferred from homology"/>
<keyword evidence="4" id="KW-0560">Oxidoreductase</keyword>
<dbReference type="PANTHER" id="PTHR24300">
    <property type="entry name" value="CYTOCHROME P450 508A4-RELATED"/>
    <property type="match status" value="1"/>
</dbReference>
<keyword evidence="5" id="KW-1185">Reference proteome</keyword>
<evidence type="ECO:0000256" key="2">
    <source>
        <dbReference type="ARBA" id="ARBA00022723"/>
    </source>
</evidence>
<dbReference type="GO" id="GO:0005506">
    <property type="term" value="F:iron ion binding"/>
    <property type="evidence" value="ECO:0007669"/>
    <property type="project" value="InterPro"/>
</dbReference>
<sequence>MNVFITVGQRYVNIIGFPPSHRCTKEDTFINEHLIPNNTLILPFFYGSNMDEIYFNDPFTFNPNRFIDSEGNFKVEHEHMSFW</sequence>
<dbReference type="AlphaFoldDB" id="A0A0K0F0Q0"/>
<evidence type="ECO:0000313" key="6">
    <source>
        <dbReference type="WBParaSite" id="SVE_0236600.1"/>
    </source>
</evidence>
<dbReference type="GO" id="GO:0005737">
    <property type="term" value="C:cytoplasm"/>
    <property type="evidence" value="ECO:0007669"/>
    <property type="project" value="TreeGrafter"/>
</dbReference>
<dbReference type="WBParaSite" id="SVE_0236600.1">
    <property type="protein sequence ID" value="SVE_0236600.1"/>
    <property type="gene ID" value="SVE_0236600"/>
</dbReference>
<dbReference type="GO" id="GO:0006082">
    <property type="term" value="P:organic acid metabolic process"/>
    <property type="evidence" value="ECO:0007669"/>
    <property type="project" value="TreeGrafter"/>
</dbReference>
<accession>A0A0K0F0Q0</accession>
<comment type="similarity">
    <text evidence="1">Belongs to the cytochrome P450 family.</text>
</comment>
<keyword evidence="4" id="KW-0503">Monooxygenase</keyword>
<dbReference type="InterPro" id="IPR036396">
    <property type="entry name" value="Cyt_P450_sf"/>
</dbReference>
<dbReference type="STRING" id="75913.A0A0K0F0Q0"/>
<dbReference type="GO" id="GO:0020037">
    <property type="term" value="F:heme binding"/>
    <property type="evidence" value="ECO:0007669"/>
    <property type="project" value="InterPro"/>
</dbReference>
<name>A0A0K0F0Q0_STRVS</name>
<keyword evidence="3" id="KW-0408">Iron</keyword>
<dbReference type="Proteomes" id="UP000035680">
    <property type="component" value="Unassembled WGS sequence"/>
</dbReference>
<dbReference type="Gene3D" id="1.10.630.10">
    <property type="entry name" value="Cytochrome P450"/>
    <property type="match status" value="1"/>
</dbReference>
<dbReference type="GO" id="GO:0016712">
    <property type="term" value="F:oxidoreductase activity, acting on paired donors, with incorporation or reduction of molecular oxygen, reduced flavin or flavoprotein as one donor, and incorporation of one atom of oxygen"/>
    <property type="evidence" value="ECO:0007669"/>
    <property type="project" value="TreeGrafter"/>
</dbReference>
<organism evidence="5 6">
    <name type="scientific">Strongyloides venezuelensis</name>
    <name type="common">Threadworm</name>
    <dbReference type="NCBI Taxonomy" id="75913"/>
    <lineage>
        <taxon>Eukaryota</taxon>
        <taxon>Metazoa</taxon>
        <taxon>Ecdysozoa</taxon>
        <taxon>Nematoda</taxon>
        <taxon>Chromadorea</taxon>
        <taxon>Rhabditida</taxon>
        <taxon>Tylenchina</taxon>
        <taxon>Panagrolaimomorpha</taxon>
        <taxon>Strongyloidoidea</taxon>
        <taxon>Strongyloididae</taxon>
        <taxon>Strongyloides</taxon>
    </lineage>
</organism>